<evidence type="ECO:0000256" key="1">
    <source>
        <dbReference type="SAM" id="MobiDB-lite"/>
    </source>
</evidence>
<reference evidence="2 3" key="1">
    <citation type="submission" date="2024-02" db="EMBL/GenBank/DDBJ databases">
        <authorList>
            <person name="Vignale AGUSTIN F."/>
            <person name="Sosa J E."/>
            <person name="Modenutti C."/>
        </authorList>
    </citation>
    <scope>NUCLEOTIDE SEQUENCE [LARGE SCALE GENOMIC DNA]</scope>
</reference>
<comment type="caution">
    <text evidence="2">The sequence shown here is derived from an EMBL/GenBank/DDBJ whole genome shotgun (WGS) entry which is preliminary data.</text>
</comment>
<feature type="region of interest" description="Disordered" evidence="1">
    <location>
        <begin position="79"/>
        <end position="100"/>
    </location>
</feature>
<organism evidence="2 3">
    <name type="scientific">Ilex paraguariensis</name>
    <name type="common">yerba mate</name>
    <dbReference type="NCBI Taxonomy" id="185542"/>
    <lineage>
        <taxon>Eukaryota</taxon>
        <taxon>Viridiplantae</taxon>
        <taxon>Streptophyta</taxon>
        <taxon>Embryophyta</taxon>
        <taxon>Tracheophyta</taxon>
        <taxon>Spermatophyta</taxon>
        <taxon>Magnoliopsida</taxon>
        <taxon>eudicotyledons</taxon>
        <taxon>Gunneridae</taxon>
        <taxon>Pentapetalae</taxon>
        <taxon>asterids</taxon>
        <taxon>campanulids</taxon>
        <taxon>Aquifoliales</taxon>
        <taxon>Aquifoliaceae</taxon>
        <taxon>Ilex</taxon>
    </lineage>
</organism>
<protein>
    <submittedName>
        <fullName evidence="2">Uncharacterized protein</fullName>
    </submittedName>
</protein>
<dbReference type="Proteomes" id="UP001642360">
    <property type="component" value="Unassembled WGS sequence"/>
</dbReference>
<evidence type="ECO:0000313" key="2">
    <source>
        <dbReference type="EMBL" id="CAK9169755.1"/>
    </source>
</evidence>
<gene>
    <name evidence="2" type="ORF">ILEXP_LOCUS39227</name>
</gene>
<dbReference type="AlphaFoldDB" id="A0ABC8TJY4"/>
<sequence length="100" mass="11523">MSRFKSIIGWWDIVVDNLIELSEFLDYEMKVYGNGVVEVKVEVELAIIKEKTILCNGTKGTDSVNMSNFSLAAHFHNDIDSPSLRHSRRRSRQSQLRPVR</sequence>
<dbReference type="EMBL" id="CAUOFW020005358">
    <property type="protein sequence ID" value="CAK9169755.1"/>
    <property type="molecule type" value="Genomic_DNA"/>
</dbReference>
<name>A0ABC8TJY4_9AQUA</name>
<accession>A0ABC8TJY4</accession>
<evidence type="ECO:0000313" key="3">
    <source>
        <dbReference type="Proteomes" id="UP001642360"/>
    </source>
</evidence>
<keyword evidence="3" id="KW-1185">Reference proteome</keyword>
<proteinExistence type="predicted"/>